<dbReference type="Gene3D" id="3.80.20.20">
    <property type="entry name" value="Receptor L-domain"/>
    <property type="match status" value="2"/>
</dbReference>
<dbReference type="STRING" id="6239.K04F1.7.1"/>
<feature type="signal peptide" evidence="1">
    <location>
        <begin position="1"/>
        <end position="21"/>
    </location>
</feature>
<dbReference type="PaxDb" id="6239-K04F1.7"/>
<dbReference type="EMBL" id="BX284605">
    <property type="protein sequence ID" value="CCD72648.2"/>
    <property type="molecule type" value="Genomic_DNA"/>
</dbReference>
<reference evidence="3 4" key="1">
    <citation type="journal article" date="1998" name="Science">
        <title>Genome sequence of the nematode C. elegans: a platform for investigating biology.</title>
        <authorList>
            <consortium name="The C. elegans sequencing consortium"/>
            <person name="Sulson J.E."/>
            <person name="Waterston R."/>
        </authorList>
    </citation>
    <scope>NUCLEOTIDE SEQUENCE [LARGE SCALE GENOMIC DNA]</scope>
    <source>
        <strain evidence="3 4">Bristol N2</strain>
    </source>
</reference>
<evidence type="ECO:0000313" key="4">
    <source>
        <dbReference type="Proteomes" id="UP000001940"/>
    </source>
</evidence>
<feature type="chain" id="PRO_5005706241" evidence="1">
    <location>
        <begin position="22"/>
        <end position="405"/>
    </location>
</feature>
<dbReference type="KEGG" id="cel:CELE_K04F1.7"/>
<dbReference type="Pfam" id="PF01030">
    <property type="entry name" value="Recep_L_domain"/>
    <property type="match status" value="2"/>
</dbReference>
<proteinExistence type="predicted"/>
<dbReference type="RefSeq" id="NP_503476.3">
    <property type="nucleotide sequence ID" value="NM_071075.4"/>
</dbReference>
<dbReference type="HOGENOM" id="CLU_028064_0_1_1"/>
<dbReference type="Proteomes" id="UP000001940">
    <property type="component" value="Chromosome V"/>
</dbReference>
<evidence type="ECO:0000256" key="1">
    <source>
        <dbReference type="SAM" id="SignalP"/>
    </source>
</evidence>
<dbReference type="UCSC" id="K04F1.7">
    <property type="organism name" value="c. elegans"/>
</dbReference>
<dbReference type="SUPFAM" id="SSF52058">
    <property type="entry name" value="L domain-like"/>
    <property type="match status" value="2"/>
</dbReference>
<dbReference type="CTD" id="186993"/>
<dbReference type="Bgee" id="WBGene00019386">
    <property type="expression patterns" value="Expressed in larva"/>
</dbReference>
<feature type="domain" description="Receptor L-domain" evidence="2">
    <location>
        <begin position="236"/>
        <end position="316"/>
    </location>
</feature>
<dbReference type="GeneID" id="186993"/>
<dbReference type="PANTHER" id="PTHR21662">
    <property type="entry name" value="RECEPTOR PROTEIN-TYROSINE KINASE"/>
    <property type="match status" value="1"/>
</dbReference>
<dbReference type="AlphaFoldDB" id="Q9TXL1"/>
<organism evidence="3 4">
    <name type="scientific">Caenorhabditis elegans</name>
    <dbReference type="NCBI Taxonomy" id="6239"/>
    <lineage>
        <taxon>Eukaryota</taxon>
        <taxon>Metazoa</taxon>
        <taxon>Ecdysozoa</taxon>
        <taxon>Nematoda</taxon>
        <taxon>Chromadorea</taxon>
        <taxon>Rhabditida</taxon>
        <taxon>Rhabditina</taxon>
        <taxon>Rhabditomorpha</taxon>
        <taxon>Rhabditoidea</taxon>
        <taxon>Rhabditidae</taxon>
        <taxon>Peloderinae</taxon>
        <taxon>Caenorhabditis</taxon>
    </lineage>
</organism>
<dbReference type="eggNOG" id="ENOG502TGJQ">
    <property type="taxonomic scope" value="Eukaryota"/>
</dbReference>
<keyword evidence="1" id="KW-0732">Signal</keyword>
<protein>
    <submittedName>
        <fullName evidence="3">Receptor L-domain domain-containing protein</fullName>
    </submittedName>
</protein>
<dbReference type="OrthoDB" id="5868504at2759"/>
<dbReference type="InterPro" id="IPR000494">
    <property type="entry name" value="Rcpt_L-dom"/>
</dbReference>
<dbReference type="AGR" id="WB:WBGene00019386"/>
<gene>
    <name evidence="3 5" type="primary">irld-42</name>
    <name evidence="3" type="ORF">CELE_K04F1.7</name>
    <name evidence="5" type="ORF">K04F1.7</name>
</gene>
<dbReference type="InterPro" id="IPR036941">
    <property type="entry name" value="Rcpt_L-dom_sf"/>
</dbReference>
<feature type="domain" description="Receptor L-domain" evidence="2">
    <location>
        <begin position="55"/>
        <end position="135"/>
    </location>
</feature>
<keyword evidence="4" id="KW-1185">Reference proteome</keyword>
<dbReference type="InParanoid" id="Q9TXL1"/>
<sequence>MLQIFCHQVLIFFNIISLTATQADISEFFDSHCESRCNFLEEHLNSKTKASFPTGCSTVCANLLIDDSTDISQDKMTLLFKNIKVLYGSLHVYRTNYTSGRFLAGLKVIECDSNGVFMWDENQNMIEIGMTSLTTCFCNFDVNYNSNMKWMNLPNLRNFSSINSNSTQRQIEMVIYSMPSNFCISIQEISNFIQNSNLYMGDLPKTFCPITSDFISGEKVCQFGIDATTLRNMTSNCVRVSGNITIEAGDEEFVYKLKSMKYLFGSLKIFNVNLTQVDFLSSLEYVVTLDNKPAIEMLSNHFVLNFTLPSIKRVRSTIQEWLYFALIEDELEAFIFKQPNVCSPFTDIYGRTVLYSTQIAGVHCEDKVPNVPSRNFPTSGRDNSAFSLHGCFQTIIFMIFVHFIC</sequence>
<evidence type="ECO:0000313" key="5">
    <source>
        <dbReference type="WormBase" id="K04F1.7"/>
    </source>
</evidence>
<dbReference type="FunCoup" id="Q9TXL1">
    <property type="interactions" value="15"/>
</dbReference>
<name>Q9TXL1_CAEEL</name>
<keyword evidence="3" id="KW-0675">Receptor</keyword>
<dbReference type="OMA" id="IMECEGI"/>
<evidence type="ECO:0000313" key="3">
    <source>
        <dbReference type="EMBL" id="CCD72648.2"/>
    </source>
</evidence>
<dbReference type="InterPro" id="IPR053079">
    <property type="entry name" value="SPS2_domain"/>
</dbReference>
<dbReference type="WormBase" id="K04F1.7">
    <property type="protein sequence ID" value="CE50935"/>
    <property type="gene ID" value="WBGene00019386"/>
    <property type="gene designation" value="irld-42"/>
</dbReference>
<accession>Q9TXL1</accession>
<evidence type="ECO:0000259" key="2">
    <source>
        <dbReference type="Pfam" id="PF01030"/>
    </source>
</evidence>
<dbReference type="PANTHER" id="PTHR21662:SF60">
    <property type="entry name" value="RECEPTOR L-DOMAIN DOMAIN-CONTAINING PROTEIN"/>
    <property type="match status" value="1"/>
</dbReference>